<evidence type="ECO:0000313" key="2">
    <source>
        <dbReference type="Proteomes" id="UP000789831"/>
    </source>
</evidence>
<evidence type="ECO:0000313" key="1">
    <source>
        <dbReference type="EMBL" id="CAG8701729.1"/>
    </source>
</evidence>
<feature type="non-terminal residue" evidence="1">
    <location>
        <position position="1"/>
    </location>
</feature>
<sequence length="108" mass="12694">MTYQENLEAQLVGSLTCAVNRKKHRGNSTKIPITRDEYVTIAKTPEELRQEIKINSHLTIVDLKNHLQNKGFDISKYSPKRIYYWKFMAGRELFQRDDNYVESACKLL</sequence>
<reference evidence="1" key="1">
    <citation type="submission" date="2021-06" db="EMBL/GenBank/DDBJ databases">
        <authorList>
            <person name="Kallberg Y."/>
            <person name="Tangrot J."/>
            <person name="Rosling A."/>
        </authorList>
    </citation>
    <scope>NUCLEOTIDE SEQUENCE</scope>
    <source>
        <strain evidence="1">MT106</strain>
    </source>
</reference>
<keyword evidence="2" id="KW-1185">Reference proteome</keyword>
<gene>
    <name evidence="1" type="ORF">AGERDE_LOCUS13545</name>
</gene>
<protein>
    <submittedName>
        <fullName evidence="1">636_t:CDS:1</fullName>
    </submittedName>
</protein>
<accession>A0A9N9HRB8</accession>
<name>A0A9N9HRB8_9GLOM</name>
<comment type="caution">
    <text evidence="1">The sequence shown here is derived from an EMBL/GenBank/DDBJ whole genome shotgun (WGS) entry which is preliminary data.</text>
</comment>
<organism evidence="1 2">
    <name type="scientific">Ambispora gerdemannii</name>
    <dbReference type="NCBI Taxonomy" id="144530"/>
    <lineage>
        <taxon>Eukaryota</taxon>
        <taxon>Fungi</taxon>
        <taxon>Fungi incertae sedis</taxon>
        <taxon>Mucoromycota</taxon>
        <taxon>Glomeromycotina</taxon>
        <taxon>Glomeromycetes</taxon>
        <taxon>Archaeosporales</taxon>
        <taxon>Ambisporaceae</taxon>
        <taxon>Ambispora</taxon>
    </lineage>
</organism>
<dbReference type="Proteomes" id="UP000789831">
    <property type="component" value="Unassembled WGS sequence"/>
</dbReference>
<dbReference type="EMBL" id="CAJVPL010018354">
    <property type="protein sequence ID" value="CAG8701729.1"/>
    <property type="molecule type" value="Genomic_DNA"/>
</dbReference>
<dbReference type="AlphaFoldDB" id="A0A9N9HRB8"/>
<proteinExistence type="predicted"/>